<name>A0A5B7E6U5_PORTR</name>
<evidence type="ECO:0000313" key="3">
    <source>
        <dbReference type="Proteomes" id="UP000324222"/>
    </source>
</evidence>
<sequence>MTWWWSISVVQCSLSARPGQARVMNEEAVVFISSIGGGRLVYSTSVWRGGLAGCPRVHHKHESLFVPYVAP</sequence>
<evidence type="ECO:0000256" key="1">
    <source>
        <dbReference type="SAM" id="SignalP"/>
    </source>
</evidence>
<organism evidence="2 3">
    <name type="scientific">Portunus trituberculatus</name>
    <name type="common">Swimming crab</name>
    <name type="synonym">Neptunus trituberculatus</name>
    <dbReference type="NCBI Taxonomy" id="210409"/>
    <lineage>
        <taxon>Eukaryota</taxon>
        <taxon>Metazoa</taxon>
        <taxon>Ecdysozoa</taxon>
        <taxon>Arthropoda</taxon>
        <taxon>Crustacea</taxon>
        <taxon>Multicrustacea</taxon>
        <taxon>Malacostraca</taxon>
        <taxon>Eumalacostraca</taxon>
        <taxon>Eucarida</taxon>
        <taxon>Decapoda</taxon>
        <taxon>Pleocyemata</taxon>
        <taxon>Brachyura</taxon>
        <taxon>Eubrachyura</taxon>
        <taxon>Portunoidea</taxon>
        <taxon>Portunidae</taxon>
        <taxon>Portuninae</taxon>
        <taxon>Portunus</taxon>
    </lineage>
</organism>
<protein>
    <recommendedName>
        <fullName evidence="4">Secreted protein</fullName>
    </recommendedName>
</protein>
<evidence type="ECO:0000313" key="2">
    <source>
        <dbReference type="EMBL" id="MPC29139.1"/>
    </source>
</evidence>
<dbReference type="AlphaFoldDB" id="A0A5B7E6U5"/>
<dbReference type="Proteomes" id="UP000324222">
    <property type="component" value="Unassembled WGS sequence"/>
</dbReference>
<keyword evidence="1" id="KW-0732">Signal</keyword>
<gene>
    <name evidence="2" type="ORF">E2C01_022359</name>
</gene>
<accession>A0A5B7E6U5</accession>
<comment type="caution">
    <text evidence="2">The sequence shown here is derived from an EMBL/GenBank/DDBJ whole genome shotgun (WGS) entry which is preliminary data.</text>
</comment>
<feature type="signal peptide" evidence="1">
    <location>
        <begin position="1"/>
        <end position="21"/>
    </location>
</feature>
<dbReference type="EMBL" id="VSRR010002022">
    <property type="protein sequence ID" value="MPC29139.1"/>
    <property type="molecule type" value="Genomic_DNA"/>
</dbReference>
<proteinExistence type="predicted"/>
<reference evidence="2 3" key="1">
    <citation type="submission" date="2019-05" db="EMBL/GenBank/DDBJ databases">
        <title>Another draft genome of Portunus trituberculatus and its Hox gene families provides insights of decapod evolution.</title>
        <authorList>
            <person name="Jeong J.-H."/>
            <person name="Song I."/>
            <person name="Kim S."/>
            <person name="Choi T."/>
            <person name="Kim D."/>
            <person name="Ryu S."/>
            <person name="Kim W."/>
        </authorList>
    </citation>
    <scope>NUCLEOTIDE SEQUENCE [LARGE SCALE GENOMIC DNA]</scope>
    <source>
        <tissue evidence="2">Muscle</tissue>
    </source>
</reference>
<keyword evidence="3" id="KW-1185">Reference proteome</keyword>
<evidence type="ECO:0008006" key="4">
    <source>
        <dbReference type="Google" id="ProtNLM"/>
    </source>
</evidence>
<feature type="chain" id="PRO_5022949620" description="Secreted protein" evidence="1">
    <location>
        <begin position="22"/>
        <end position="71"/>
    </location>
</feature>